<organism evidence="3 4">
    <name type="scientific">Thelephora terrestris</name>
    <dbReference type="NCBI Taxonomy" id="56493"/>
    <lineage>
        <taxon>Eukaryota</taxon>
        <taxon>Fungi</taxon>
        <taxon>Dikarya</taxon>
        <taxon>Basidiomycota</taxon>
        <taxon>Agaricomycotina</taxon>
        <taxon>Agaricomycetes</taxon>
        <taxon>Thelephorales</taxon>
        <taxon>Thelephoraceae</taxon>
        <taxon>Thelephora</taxon>
    </lineage>
</organism>
<dbReference type="OrthoDB" id="79367at2759"/>
<dbReference type="SUPFAM" id="SSF48464">
    <property type="entry name" value="ENTH/VHS domain"/>
    <property type="match status" value="1"/>
</dbReference>
<evidence type="ECO:0000313" key="3">
    <source>
        <dbReference type="EMBL" id="KAF9785018.1"/>
    </source>
</evidence>
<dbReference type="PROSITE" id="PS51391">
    <property type="entry name" value="CID"/>
    <property type="match status" value="1"/>
</dbReference>
<feature type="compositionally biased region" description="Basic and acidic residues" evidence="1">
    <location>
        <begin position="364"/>
        <end position="379"/>
    </location>
</feature>
<feature type="domain" description="CID" evidence="2">
    <location>
        <begin position="1"/>
        <end position="148"/>
    </location>
</feature>
<keyword evidence="4" id="KW-1185">Reference proteome</keyword>
<dbReference type="Proteomes" id="UP000736335">
    <property type="component" value="Unassembled WGS sequence"/>
</dbReference>
<name>A0A9P6HFR6_9AGAM</name>
<dbReference type="Gene3D" id="1.25.40.90">
    <property type="match status" value="1"/>
</dbReference>
<feature type="region of interest" description="Disordered" evidence="1">
    <location>
        <begin position="285"/>
        <end position="491"/>
    </location>
</feature>
<gene>
    <name evidence="3" type="ORF">BJ322DRAFT_803284</name>
</gene>
<proteinExistence type="predicted"/>
<evidence type="ECO:0000313" key="4">
    <source>
        <dbReference type="Proteomes" id="UP000736335"/>
    </source>
</evidence>
<reference evidence="3" key="2">
    <citation type="submission" date="2020-11" db="EMBL/GenBank/DDBJ databases">
        <authorList>
            <consortium name="DOE Joint Genome Institute"/>
            <person name="Kuo A."/>
            <person name="Miyauchi S."/>
            <person name="Kiss E."/>
            <person name="Drula E."/>
            <person name="Kohler A."/>
            <person name="Sanchez-Garcia M."/>
            <person name="Andreopoulos B."/>
            <person name="Barry K.W."/>
            <person name="Bonito G."/>
            <person name="Buee M."/>
            <person name="Carver A."/>
            <person name="Chen C."/>
            <person name="Cichocki N."/>
            <person name="Clum A."/>
            <person name="Culley D."/>
            <person name="Crous P.W."/>
            <person name="Fauchery L."/>
            <person name="Girlanda M."/>
            <person name="Hayes R."/>
            <person name="Keri Z."/>
            <person name="Labutti K."/>
            <person name="Lipzen A."/>
            <person name="Lombard V."/>
            <person name="Magnuson J."/>
            <person name="Maillard F."/>
            <person name="Morin E."/>
            <person name="Murat C."/>
            <person name="Nolan M."/>
            <person name="Ohm R."/>
            <person name="Pangilinan J."/>
            <person name="Pereira M."/>
            <person name="Perotto S."/>
            <person name="Peter M."/>
            <person name="Riley R."/>
            <person name="Sitrit Y."/>
            <person name="Stielow B."/>
            <person name="Szollosi G."/>
            <person name="Zifcakova L."/>
            <person name="Stursova M."/>
            <person name="Spatafora J.W."/>
            <person name="Tedersoo L."/>
            <person name="Vaario L.-M."/>
            <person name="Yamada A."/>
            <person name="Yan M."/>
            <person name="Wang P."/>
            <person name="Xu J."/>
            <person name="Bruns T."/>
            <person name="Baldrian P."/>
            <person name="Vilgalys R."/>
            <person name="Henrissat B."/>
            <person name="Grigoriev I.V."/>
            <person name="Hibbett D."/>
            <person name="Nagy L.G."/>
            <person name="Martin F.M."/>
        </authorList>
    </citation>
    <scope>NUCLEOTIDE SEQUENCE</scope>
    <source>
        <strain evidence="3">UH-Tt-Lm1</strain>
    </source>
</reference>
<feature type="compositionally biased region" description="Basic residues" evidence="1">
    <location>
        <begin position="384"/>
        <end position="395"/>
    </location>
</feature>
<feature type="compositionally biased region" description="Polar residues" evidence="1">
    <location>
        <begin position="163"/>
        <end position="179"/>
    </location>
</feature>
<comment type="caution">
    <text evidence="3">The sequence shown here is derived from an EMBL/GenBank/DDBJ whole genome shotgun (WGS) entry which is preliminary data.</text>
</comment>
<protein>
    <recommendedName>
        <fullName evidence="2">CID domain-containing protein</fullName>
    </recommendedName>
</protein>
<feature type="compositionally biased region" description="Basic and acidic residues" evidence="1">
    <location>
        <begin position="332"/>
        <end position="350"/>
    </location>
</feature>
<feature type="compositionally biased region" description="Basic and acidic residues" evidence="1">
    <location>
        <begin position="439"/>
        <end position="450"/>
    </location>
</feature>
<dbReference type="InterPro" id="IPR006569">
    <property type="entry name" value="CID_dom"/>
</dbReference>
<dbReference type="EMBL" id="WIUZ02000007">
    <property type="protein sequence ID" value="KAF9785018.1"/>
    <property type="molecule type" value="Genomic_DNA"/>
</dbReference>
<sequence length="663" mass="70485">MASMQVFEATLKEVVQAKRLSASKMTKLTEIAMKSLSHDTELVLVLFKTHKGLAPSQKVSSLYVFDALVRAAHSHVVKHSVVADSTPGKGNAATFLAKIEGIVEGLFEDMMTSGAEEKTKKILDIWIKANALPPTMLKRLGDIVKGKAADQQEPPKEILISTDPRSNRSPASSVTPPIPANISTLPTLPSQPTALSPTVIPTGPGSDGLQSTLLALLTQAATQPNGDNYQTGANNNTAHSVALLNNASLDANQLALLQQLARTAKNNAGGQDPLNQVVPPVHPFVGTSTFSPSPVPSTSKLAAKDPRTHGNDGQPNIPRYEPEGRYQGGGRRYSDDNDRRDGGYGRDGGRGRGRGRGRGSYHGGWDDRSSYRDRDRDDGGSLSLRRHGRRGRSRSRSPPPRGPRDGGVPWRDHRARSPAAADPRRPPTPIRPVAMGSLEPEKDEFGRDIRPSPVDPEPTPAQLAPPIPPKIPSGQTSSSTQGSASGYQPAVASASINGDHLEAAMPIATYESRARELGTTKGLDSFDFTTFDFTSPASWEALGKAWEATNGVSPTQEMLMQFVMMSSMSMGMGMGAGGLGMGPQVNDQSEGTQGAQGPGDWPAEGMEWSDGGIGTTEETQGQGGPVEESASLEKEDSPVFGERSVGSAGKMQKVGDRWVFVRS</sequence>
<evidence type="ECO:0000259" key="2">
    <source>
        <dbReference type="PROSITE" id="PS51391"/>
    </source>
</evidence>
<feature type="region of interest" description="Disordered" evidence="1">
    <location>
        <begin position="147"/>
        <end position="179"/>
    </location>
</feature>
<dbReference type="AlphaFoldDB" id="A0A9P6HFR6"/>
<reference evidence="3" key="1">
    <citation type="journal article" date="2020" name="Nat. Commun.">
        <title>Large-scale genome sequencing of mycorrhizal fungi provides insights into the early evolution of symbiotic traits.</title>
        <authorList>
            <person name="Miyauchi S."/>
            <person name="Kiss E."/>
            <person name="Kuo A."/>
            <person name="Drula E."/>
            <person name="Kohler A."/>
            <person name="Sanchez-Garcia M."/>
            <person name="Morin E."/>
            <person name="Andreopoulos B."/>
            <person name="Barry K.W."/>
            <person name="Bonito G."/>
            <person name="Buee M."/>
            <person name="Carver A."/>
            <person name="Chen C."/>
            <person name="Cichocki N."/>
            <person name="Clum A."/>
            <person name="Culley D."/>
            <person name="Crous P.W."/>
            <person name="Fauchery L."/>
            <person name="Girlanda M."/>
            <person name="Hayes R.D."/>
            <person name="Keri Z."/>
            <person name="LaButti K."/>
            <person name="Lipzen A."/>
            <person name="Lombard V."/>
            <person name="Magnuson J."/>
            <person name="Maillard F."/>
            <person name="Murat C."/>
            <person name="Nolan M."/>
            <person name="Ohm R.A."/>
            <person name="Pangilinan J."/>
            <person name="Pereira M.F."/>
            <person name="Perotto S."/>
            <person name="Peter M."/>
            <person name="Pfister S."/>
            <person name="Riley R."/>
            <person name="Sitrit Y."/>
            <person name="Stielow J.B."/>
            <person name="Szollosi G."/>
            <person name="Zifcakova L."/>
            <person name="Stursova M."/>
            <person name="Spatafora J.W."/>
            <person name="Tedersoo L."/>
            <person name="Vaario L.M."/>
            <person name="Yamada A."/>
            <person name="Yan M."/>
            <person name="Wang P."/>
            <person name="Xu J."/>
            <person name="Bruns T."/>
            <person name="Baldrian P."/>
            <person name="Vilgalys R."/>
            <person name="Dunand C."/>
            <person name="Henrissat B."/>
            <person name="Grigoriev I.V."/>
            <person name="Hibbett D."/>
            <person name="Nagy L.G."/>
            <person name="Martin F.M."/>
        </authorList>
    </citation>
    <scope>NUCLEOTIDE SEQUENCE</scope>
    <source>
        <strain evidence="3">UH-Tt-Lm1</strain>
    </source>
</reference>
<feature type="compositionally biased region" description="Basic and acidic residues" evidence="1">
    <location>
        <begin position="147"/>
        <end position="156"/>
    </location>
</feature>
<accession>A0A9P6HFR6</accession>
<feature type="compositionally biased region" description="Polar residues" evidence="1">
    <location>
        <begin position="585"/>
        <end position="595"/>
    </location>
</feature>
<dbReference type="Pfam" id="PF04818">
    <property type="entry name" value="CID"/>
    <property type="match status" value="1"/>
</dbReference>
<dbReference type="SMART" id="SM00582">
    <property type="entry name" value="RPR"/>
    <property type="match status" value="1"/>
</dbReference>
<feature type="region of interest" description="Disordered" evidence="1">
    <location>
        <begin position="582"/>
        <end position="652"/>
    </location>
</feature>
<feature type="compositionally biased region" description="Low complexity" evidence="1">
    <location>
        <begin position="287"/>
        <end position="299"/>
    </location>
</feature>
<feature type="compositionally biased region" description="Pro residues" evidence="1">
    <location>
        <begin position="453"/>
        <end position="471"/>
    </location>
</feature>
<feature type="compositionally biased region" description="Low complexity" evidence="1">
    <location>
        <begin position="472"/>
        <end position="486"/>
    </location>
</feature>
<dbReference type="InterPro" id="IPR008942">
    <property type="entry name" value="ENTH_VHS"/>
</dbReference>
<evidence type="ECO:0000256" key="1">
    <source>
        <dbReference type="SAM" id="MobiDB-lite"/>
    </source>
</evidence>